<evidence type="ECO:0000256" key="6">
    <source>
        <dbReference type="ARBA" id="ARBA00023136"/>
    </source>
</evidence>
<keyword evidence="3" id="KW-1003">Cell membrane</keyword>
<dbReference type="Pfam" id="PF21082">
    <property type="entry name" value="MS_channel_3rd"/>
    <property type="match status" value="1"/>
</dbReference>
<evidence type="ECO:0000256" key="5">
    <source>
        <dbReference type="ARBA" id="ARBA00022989"/>
    </source>
</evidence>
<keyword evidence="7" id="KW-0997">Cell inner membrane</keyword>
<dbReference type="Proteomes" id="UP000184221">
    <property type="component" value="Unassembled WGS sequence"/>
</dbReference>
<dbReference type="RefSeq" id="WP_084066100.1">
    <property type="nucleotide sequence ID" value="NZ_FQXC01000001.1"/>
</dbReference>
<dbReference type="GO" id="GO:0008381">
    <property type="term" value="F:mechanosensitive monoatomic ion channel activity"/>
    <property type="evidence" value="ECO:0007669"/>
    <property type="project" value="InterPro"/>
</dbReference>
<dbReference type="InterPro" id="IPR011066">
    <property type="entry name" value="MscS_channel_C_sf"/>
</dbReference>
<dbReference type="InterPro" id="IPR006685">
    <property type="entry name" value="MscS_channel_2nd"/>
</dbReference>
<dbReference type="InterPro" id="IPR011014">
    <property type="entry name" value="MscS_channel_TM-2"/>
</dbReference>
<keyword evidence="5 7" id="KW-1133">Transmembrane helix</keyword>
<protein>
    <recommendedName>
        <fullName evidence="7">Small-conductance mechanosensitive channel</fullName>
    </recommendedName>
</protein>
<dbReference type="Gene3D" id="3.30.70.100">
    <property type="match status" value="1"/>
</dbReference>
<evidence type="ECO:0000313" key="12">
    <source>
        <dbReference type="Proteomes" id="UP000184221"/>
    </source>
</evidence>
<dbReference type="Pfam" id="PF21088">
    <property type="entry name" value="MS_channel_1st"/>
    <property type="match status" value="1"/>
</dbReference>
<dbReference type="Gene3D" id="1.10.287.1260">
    <property type="match status" value="1"/>
</dbReference>
<dbReference type="InterPro" id="IPR049278">
    <property type="entry name" value="MS_channel_C"/>
</dbReference>
<keyword evidence="7" id="KW-0813">Transport</keyword>
<dbReference type="InterPro" id="IPR045275">
    <property type="entry name" value="MscS_archaea/bacteria_type"/>
</dbReference>
<evidence type="ECO:0000256" key="7">
    <source>
        <dbReference type="RuleBase" id="RU369025"/>
    </source>
</evidence>
<feature type="domain" description="Mechanosensitive ion channel MscS C-terminal" evidence="9">
    <location>
        <begin position="202"/>
        <end position="283"/>
    </location>
</feature>
<comment type="similarity">
    <text evidence="2 7">Belongs to the MscS (TC 1.A.23) family.</text>
</comment>
<dbReference type="InterPro" id="IPR049142">
    <property type="entry name" value="MS_channel_1st"/>
</dbReference>
<dbReference type="SUPFAM" id="SSF50182">
    <property type="entry name" value="Sm-like ribonucleoproteins"/>
    <property type="match status" value="1"/>
</dbReference>
<keyword evidence="6 7" id="KW-0472">Membrane</keyword>
<evidence type="ECO:0000256" key="4">
    <source>
        <dbReference type="ARBA" id="ARBA00022692"/>
    </source>
</evidence>
<evidence type="ECO:0000256" key="1">
    <source>
        <dbReference type="ARBA" id="ARBA00004651"/>
    </source>
</evidence>
<dbReference type="STRING" id="996342.SAMN05443551_0950"/>
<dbReference type="SUPFAM" id="SSF82689">
    <property type="entry name" value="Mechanosensitive channel protein MscS (YggB), C-terminal domain"/>
    <property type="match status" value="1"/>
</dbReference>
<comment type="function">
    <text evidence="7">Mechanosensitive channel that participates in the regulation of osmotic pressure changes within the cell, opening in response to stretch forces in the membrane lipid bilayer, without the need for other proteins. Contributes to normal resistance to hypoosmotic shock. Forms an ion channel of 1.0 nanosiemens conductance with a slight preference for anions.</text>
</comment>
<feature type="domain" description="Mechanosensitive ion channel transmembrane helices 2/3" evidence="10">
    <location>
        <begin position="86"/>
        <end position="127"/>
    </location>
</feature>
<dbReference type="PANTHER" id="PTHR30221:SF1">
    <property type="entry name" value="SMALL-CONDUCTANCE MECHANOSENSITIVE CHANNEL"/>
    <property type="match status" value="1"/>
</dbReference>
<gene>
    <name evidence="11" type="ORF">SAMN05443551_0950</name>
</gene>
<dbReference type="GO" id="GO:0005886">
    <property type="term" value="C:plasma membrane"/>
    <property type="evidence" value="ECO:0007669"/>
    <property type="project" value="UniProtKB-SubCell"/>
</dbReference>
<proteinExistence type="inferred from homology"/>
<dbReference type="AlphaFoldDB" id="A0A1M5NJG0"/>
<dbReference type="PANTHER" id="PTHR30221">
    <property type="entry name" value="SMALL-CONDUCTANCE MECHANOSENSITIVE CHANNEL"/>
    <property type="match status" value="1"/>
</dbReference>
<dbReference type="InterPro" id="IPR010920">
    <property type="entry name" value="LSM_dom_sf"/>
</dbReference>
<evidence type="ECO:0000256" key="2">
    <source>
        <dbReference type="ARBA" id="ARBA00008017"/>
    </source>
</evidence>
<dbReference type="EMBL" id="FQXC01000001">
    <property type="protein sequence ID" value="SHG89661.1"/>
    <property type="molecule type" value="Genomic_DNA"/>
</dbReference>
<dbReference type="InterPro" id="IPR023408">
    <property type="entry name" value="MscS_beta-dom_sf"/>
</dbReference>
<dbReference type="SUPFAM" id="SSF82861">
    <property type="entry name" value="Mechanosensitive channel protein MscS (YggB), transmembrane region"/>
    <property type="match status" value="1"/>
</dbReference>
<keyword evidence="12" id="KW-1185">Reference proteome</keyword>
<keyword evidence="7" id="KW-0407">Ion channel</keyword>
<name>A0A1M5NJG0_9RHOB</name>
<evidence type="ECO:0000259" key="8">
    <source>
        <dbReference type="Pfam" id="PF00924"/>
    </source>
</evidence>
<comment type="caution">
    <text evidence="7">Lacks conserved residue(s) required for the propagation of feature annotation.</text>
</comment>
<keyword evidence="4 7" id="KW-0812">Transmembrane</keyword>
<dbReference type="Pfam" id="PF00924">
    <property type="entry name" value="MS_channel_2nd"/>
    <property type="match status" value="1"/>
</dbReference>
<feature type="transmembrane region" description="Helical" evidence="7">
    <location>
        <begin position="37"/>
        <end position="62"/>
    </location>
</feature>
<accession>A0A1M5NJG0</accession>
<sequence>METVQNFFNTIGSWVQSAMSQDIYQGTSLSDLLTLEAILGLAGNVAAALAILFLGLTISGFVGRRIRALNDHYTQLDKTLFTFLGNIARYTILAFTGLFILNTFGVQTTSIVAMIGAAGLAIGLALQGTLSNVAAGVMIIIFRPLKIGDFVQVNDVVGTVKDITLNYTEIADLGNVQVVVPNSEVWGNTIKNYSGYPKRRAEWTFGVGYGANLADAERTIRDAIMSDDRSHSDPEPFIQVNNLNASSVDFLVRVWCDADVYFQYQADMKRKVKEALDENGVDIPFPTRTLLHQDPKVQVIDADGDDRKDASLAAE</sequence>
<feature type="transmembrane region" description="Helical" evidence="7">
    <location>
        <begin position="111"/>
        <end position="142"/>
    </location>
</feature>
<feature type="transmembrane region" description="Helical" evidence="7">
    <location>
        <begin position="83"/>
        <end position="105"/>
    </location>
</feature>
<evidence type="ECO:0000259" key="10">
    <source>
        <dbReference type="Pfam" id="PF21088"/>
    </source>
</evidence>
<evidence type="ECO:0000313" key="11">
    <source>
        <dbReference type="EMBL" id="SHG89661.1"/>
    </source>
</evidence>
<evidence type="ECO:0000259" key="9">
    <source>
        <dbReference type="Pfam" id="PF21082"/>
    </source>
</evidence>
<organism evidence="11 12">
    <name type="scientific">Marivita hallyeonensis</name>
    <dbReference type="NCBI Taxonomy" id="996342"/>
    <lineage>
        <taxon>Bacteria</taxon>
        <taxon>Pseudomonadati</taxon>
        <taxon>Pseudomonadota</taxon>
        <taxon>Alphaproteobacteria</taxon>
        <taxon>Rhodobacterales</taxon>
        <taxon>Roseobacteraceae</taxon>
        <taxon>Marivita</taxon>
    </lineage>
</organism>
<evidence type="ECO:0000256" key="3">
    <source>
        <dbReference type="ARBA" id="ARBA00022475"/>
    </source>
</evidence>
<comment type="subcellular location">
    <subcellularLocation>
        <location evidence="7">Cell inner membrane</location>
        <topology evidence="7">Multi-pass membrane protein</topology>
    </subcellularLocation>
    <subcellularLocation>
        <location evidence="1">Cell membrane</location>
        <topology evidence="1">Multi-pass membrane protein</topology>
    </subcellularLocation>
</comment>
<keyword evidence="7" id="KW-0406">Ion transport</keyword>
<feature type="domain" description="Mechanosensitive ion channel MscS" evidence="8">
    <location>
        <begin position="129"/>
        <end position="194"/>
    </location>
</feature>
<reference evidence="11 12" key="1">
    <citation type="submission" date="2016-11" db="EMBL/GenBank/DDBJ databases">
        <authorList>
            <person name="Jaros S."/>
            <person name="Januszkiewicz K."/>
            <person name="Wedrychowicz H."/>
        </authorList>
    </citation>
    <scope>NUCLEOTIDE SEQUENCE [LARGE SCALE GENOMIC DNA]</scope>
    <source>
        <strain evidence="11 12">DSM 29431</strain>
    </source>
</reference>
<comment type="subunit">
    <text evidence="7">Homoheptamer.</text>
</comment>
<dbReference type="Gene3D" id="2.30.30.60">
    <property type="match status" value="1"/>
</dbReference>